<dbReference type="Proteomes" id="UP001154114">
    <property type="component" value="Chromosome 4"/>
</dbReference>
<dbReference type="AlphaFoldDB" id="A0A9N8PX08"/>
<keyword evidence="2" id="KW-1133">Transmembrane helix</keyword>
<keyword evidence="2" id="KW-0812">Transmembrane</keyword>
<evidence type="ECO:0000256" key="1">
    <source>
        <dbReference type="SAM" id="MobiDB-lite"/>
    </source>
</evidence>
<dbReference type="PANTHER" id="PTHR47278">
    <property type="entry name" value="GLUTATHIONE HYDROLASE 6"/>
    <property type="match status" value="1"/>
</dbReference>
<feature type="compositionally biased region" description="Basic residues" evidence="1">
    <location>
        <begin position="484"/>
        <end position="504"/>
    </location>
</feature>
<feature type="region of interest" description="Disordered" evidence="1">
    <location>
        <begin position="483"/>
        <end position="548"/>
    </location>
</feature>
<dbReference type="InterPro" id="IPR029055">
    <property type="entry name" value="Ntn_hydrolases_N"/>
</dbReference>
<sequence>MDLKTQCTVPSTLGHPNGGGCLDAVISQFTVRDRTPPPPPLSPSPPPCPGTCSPAGGPRHPSSMHSPGSRASRASPDSQLTAGSVELREDLPLKAGAARARCCAGGPRLILAAFAVLTAAITLALLTQIYYGDYEEDEVTSACLQVVPHGSVSSSAAACSRAGTDALKAGGRALDAAAAAALCLAVLAPHRTSFDASGSLLYWEYREARTQPPVLFEWGGEAAAEGARAPRLLTALATLHAQFGALPWHRVLAPALQLASEGFLVSEGLSAAEAERGTASEPAPPPGANVTAPALARYLQGLLPNTSAELAAAWGGGALLRRGSPLAQRAGAWRVLAGGAGGSAALRALVSAFTPPPASSDDAQRRALLALQSEAQTGAGGAHGVATGLAVVDQRDTYIALVTGLSVPFGSGPETSAGWTRDEPTAPLDLAPALMLDDHVCGTRYVLGAESGAALAQTGAALGAEGAAGAVERARVAVLAGAHWRGRQRARPRRRPHCHPHPPRPPRPATPRCPTLPSTWCSSARTRSPRTPTAAGAASPRGSDYAHP</sequence>
<dbReference type="PRINTS" id="PR01210">
    <property type="entry name" value="GGTRANSPTASE"/>
</dbReference>
<proteinExistence type="predicted"/>
<dbReference type="EMBL" id="LR824007">
    <property type="protein sequence ID" value="CAD0195849.1"/>
    <property type="molecule type" value="Genomic_DNA"/>
</dbReference>
<feature type="compositionally biased region" description="Polar residues" evidence="1">
    <location>
        <begin position="516"/>
        <end position="531"/>
    </location>
</feature>
<keyword evidence="4" id="KW-1185">Reference proteome</keyword>
<dbReference type="OrthoDB" id="7477491at2759"/>
<feature type="region of interest" description="Disordered" evidence="1">
    <location>
        <begin position="29"/>
        <end position="79"/>
    </location>
</feature>
<gene>
    <name evidence="3" type="ORF">CINC_LOCUS10146</name>
</gene>
<reference evidence="3" key="1">
    <citation type="submission" date="2021-12" db="EMBL/GenBank/DDBJ databases">
        <authorList>
            <person name="King R."/>
        </authorList>
    </citation>
    <scope>NUCLEOTIDE SEQUENCE</scope>
</reference>
<accession>A0A9N8PX08</accession>
<dbReference type="SUPFAM" id="SSF56235">
    <property type="entry name" value="N-terminal nucleophile aminohydrolases (Ntn hydrolases)"/>
    <property type="match status" value="1"/>
</dbReference>
<organism evidence="3 4">
    <name type="scientific">Chrysodeixis includens</name>
    <name type="common">Soybean looper</name>
    <name type="synonym">Pseudoplusia includens</name>
    <dbReference type="NCBI Taxonomy" id="689277"/>
    <lineage>
        <taxon>Eukaryota</taxon>
        <taxon>Metazoa</taxon>
        <taxon>Ecdysozoa</taxon>
        <taxon>Arthropoda</taxon>
        <taxon>Hexapoda</taxon>
        <taxon>Insecta</taxon>
        <taxon>Pterygota</taxon>
        <taxon>Neoptera</taxon>
        <taxon>Endopterygota</taxon>
        <taxon>Lepidoptera</taxon>
        <taxon>Glossata</taxon>
        <taxon>Ditrysia</taxon>
        <taxon>Noctuoidea</taxon>
        <taxon>Noctuidae</taxon>
        <taxon>Plusiinae</taxon>
        <taxon>Chrysodeixis</taxon>
    </lineage>
</organism>
<dbReference type="InterPro" id="IPR052688">
    <property type="entry name" value="Gamma-glutamyltransfase"/>
</dbReference>
<dbReference type="Pfam" id="PF01019">
    <property type="entry name" value="G_glu_transpept"/>
    <property type="match status" value="1"/>
</dbReference>
<evidence type="ECO:0000313" key="3">
    <source>
        <dbReference type="EMBL" id="CAD0195849.1"/>
    </source>
</evidence>
<name>A0A9N8PX08_CHRIL</name>
<dbReference type="PANTHER" id="PTHR47278:SF1">
    <property type="entry name" value="GLUTATHIONE HYDROLASE 6"/>
    <property type="match status" value="1"/>
</dbReference>
<feature type="compositionally biased region" description="Pro residues" evidence="1">
    <location>
        <begin position="36"/>
        <end position="49"/>
    </location>
</feature>
<evidence type="ECO:0000256" key="2">
    <source>
        <dbReference type="SAM" id="Phobius"/>
    </source>
</evidence>
<evidence type="ECO:0000313" key="4">
    <source>
        <dbReference type="Proteomes" id="UP001154114"/>
    </source>
</evidence>
<feature type="transmembrane region" description="Helical" evidence="2">
    <location>
        <begin position="109"/>
        <end position="131"/>
    </location>
</feature>
<protein>
    <submittedName>
        <fullName evidence="3">Uncharacterized protein</fullName>
    </submittedName>
</protein>
<keyword evidence="2" id="KW-0472">Membrane</keyword>
<dbReference type="GO" id="GO:0070062">
    <property type="term" value="C:extracellular exosome"/>
    <property type="evidence" value="ECO:0007669"/>
    <property type="project" value="TreeGrafter"/>
</dbReference>